<feature type="repeat" description="PPR" evidence="3">
    <location>
        <begin position="439"/>
        <end position="473"/>
    </location>
</feature>
<evidence type="ECO:0000313" key="4">
    <source>
        <dbReference type="EMBL" id="KAK6913082.1"/>
    </source>
</evidence>
<keyword evidence="5" id="KW-1185">Reference proteome</keyword>
<evidence type="ECO:0000256" key="2">
    <source>
        <dbReference type="ARBA" id="ARBA00022737"/>
    </source>
</evidence>
<dbReference type="Proteomes" id="UP001370490">
    <property type="component" value="Unassembled WGS sequence"/>
</dbReference>
<keyword evidence="2" id="KW-0677">Repeat</keyword>
<dbReference type="Gene3D" id="1.25.40.10">
    <property type="entry name" value="Tetratricopeptide repeat domain"/>
    <property type="match status" value="6"/>
</dbReference>
<feature type="repeat" description="PPR" evidence="3">
    <location>
        <begin position="509"/>
        <end position="543"/>
    </location>
</feature>
<reference evidence="4 5" key="1">
    <citation type="submission" date="2023-12" db="EMBL/GenBank/DDBJ databases">
        <title>A high-quality genome assembly for Dillenia turbinata (Dilleniales).</title>
        <authorList>
            <person name="Chanderbali A."/>
        </authorList>
    </citation>
    <scope>NUCLEOTIDE SEQUENCE [LARGE SCALE GENOMIC DNA]</scope>
    <source>
        <strain evidence="4">LSX21</strain>
        <tissue evidence="4">Leaf</tissue>
    </source>
</reference>
<sequence length="809" mass="91682">MQSTITIPLILPSRVTISRPSNTTASTFAKFFGGFDGMFKVHIKAGCEIFEELLLILHAINLMSSPSKSVKAVATCLLYIVEGLFLNLLSPPSEVVAMPRGSLSIGKPSTIILRLLQHPSTFEVCYPLAVLDTCRLLLGPTAELMMERLYFWCMDSAHDNYTPTFQPVDESENDRLQFLTRMAHEACAALINYLPLEKQFKWSVGGSTLPQQWLGSTQFCVASVSGLRTRVINALSCPSLWNQNMTWALVFMEHWNLTSSSLIQTLEPSQTKPISNPLYNLLPETRNPNNIVDLICSNLKTKDSPLPFHDQVQHLLPYVSSCEVSRVLLRCQSYSLISLKFFNAIKNELNFSPSVENYCIIVHILVWSRQFSHAMKFLREPIEMNRPSGVFGNLVRCIDNWNWDPLVFDMLVKVYLKVGRIGDALKMYRKMVKIGFVPHVVTLNFLLNGHLKDGDVSRVDDFLEKMEVEGFDPDVVTYNTLIKGYCRKGRLDDAFYLYRIMYRRGVMPDVVTYTALMDGLCKAQKVREAHQLFHRMVDRGLSPDTVAYNSLISGYCNEGKMQESRSLMQEMIINGIYPDNLTCRVLVEGYIKENRLHSAMNLVAELSKLGVMISVDIYNCLITALCWENKPFAANNVMERMLLDGCLPRLETYNELIKSLCKMDFVAEALDLKAEVVHKDIKPNSVTYSALIGCLCRLGRTEEGESLMKEMVASGFPPDSSICRALVSGYREEGKVTDAESLLSIFAIEFHIYDTESYNILIKFYCEEGDVARSIELQDRMLKVGFVPNSLTFKYMIQGLRDNRGADVK</sequence>
<proteinExistence type="inferred from homology"/>
<comment type="similarity">
    <text evidence="1">Belongs to the PPR family. P subfamily.</text>
</comment>
<evidence type="ECO:0000256" key="1">
    <source>
        <dbReference type="ARBA" id="ARBA00007626"/>
    </source>
</evidence>
<organism evidence="4 5">
    <name type="scientific">Dillenia turbinata</name>
    <dbReference type="NCBI Taxonomy" id="194707"/>
    <lineage>
        <taxon>Eukaryota</taxon>
        <taxon>Viridiplantae</taxon>
        <taxon>Streptophyta</taxon>
        <taxon>Embryophyta</taxon>
        <taxon>Tracheophyta</taxon>
        <taxon>Spermatophyta</taxon>
        <taxon>Magnoliopsida</taxon>
        <taxon>eudicotyledons</taxon>
        <taxon>Gunneridae</taxon>
        <taxon>Pentapetalae</taxon>
        <taxon>Dilleniales</taxon>
        <taxon>Dilleniaceae</taxon>
        <taxon>Dillenia</taxon>
    </lineage>
</organism>
<evidence type="ECO:0000313" key="5">
    <source>
        <dbReference type="Proteomes" id="UP001370490"/>
    </source>
</evidence>
<feature type="repeat" description="PPR" evidence="3">
    <location>
        <begin position="754"/>
        <end position="788"/>
    </location>
</feature>
<evidence type="ECO:0000256" key="3">
    <source>
        <dbReference type="PROSITE-ProRule" id="PRU00708"/>
    </source>
</evidence>
<feature type="repeat" description="PPR" evidence="3">
    <location>
        <begin position="404"/>
        <end position="438"/>
    </location>
</feature>
<dbReference type="InterPro" id="IPR050872">
    <property type="entry name" value="PPR_P_subfamily"/>
</dbReference>
<feature type="repeat" description="PPR" evidence="3">
    <location>
        <begin position="649"/>
        <end position="683"/>
    </location>
</feature>
<dbReference type="NCBIfam" id="TIGR00756">
    <property type="entry name" value="PPR"/>
    <property type="match status" value="8"/>
</dbReference>
<comment type="caution">
    <text evidence="4">The sequence shown here is derived from an EMBL/GenBank/DDBJ whole genome shotgun (WGS) entry which is preliminary data.</text>
</comment>
<feature type="repeat" description="PPR" evidence="3">
    <location>
        <begin position="544"/>
        <end position="578"/>
    </location>
</feature>
<accession>A0AAN8YUH4</accession>
<dbReference type="PROSITE" id="PS51375">
    <property type="entry name" value="PPR"/>
    <property type="match status" value="9"/>
</dbReference>
<protein>
    <submittedName>
        <fullName evidence="4">Pentatricopeptide repeat</fullName>
    </submittedName>
</protein>
<dbReference type="Pfam" id="PF01535">
    <property type="entry name" value="PPR"/>
    <property type="match status" value="3"/>
</dbReference>
<feature type="repeat" description="PPR" evidence="3">
    <location>
        <begin position="614"/>
        <end position="648"/>
    </location>
</feature>
<dbReference type="SUPFAM" id="SSF81901">
    <property type="entry name" value="HCP-like"/>
    <property type="match status" value="1"/>
</dbReference>
<name>A0AAN8YUH4_9MAGN</name>
<dbReference type="EMBL" id="JBAMMX010000027">
    <property type="protein sequence ID" value="KAK6913082.1"/>
    <property type="molecule type" value="Genomic_DNA"/>
</dbReference>
<dbReference type="PANTHER" id="PTHR46128:SF129">
    <property type="entry name" value="PENTACOTRIPEPTIDE-REPEAT REGION OF PRORP DOMAIN-CONTAINING PROTEIN"/>
    <property type="match status" value="1"/>
</dbReference>
<feature type="repeat" description="PPR" evidence="3">
    <location>
        <begin position="474"/>
        <end position="508"/>
    </location>
</feature>
<dbReference type="AlphaFoldDB" id="A0AAN8YUH4"/>
<dbReference type="InterPro" id="IPR011990">
    <property type="entry name" value="TPR-like_helical_dom_sf"/>
</dbReference>
<gene>
    <name evidence="4" type="ORF">RJ641_022683</name>
</gene>
<dbReference type="Pfam" id="PF13041">
    <property type="entry name" value="PPR_2"/>
    <property type="match status" value="4"/>
</dbReference>
<feature type="repeat" description="PPR" evidence="3">
    <location>
        <begin position="684"/>
        <end position="718"/>
    </location>
</feature>
<dbReference type="InterPro" id="IPR002885">
    <property type="entry name" value="PPR_rpt"/>
</dbReference>
<dbReference type="PANTHER" id="PTHR46128">
    <property type="entry name" value="MITOCHONDRIAL GROUP I INTRON SPLICING FACTOR CCM1"/>
    <property type="match status" value="1"/>
</dbReference>